<evidence type="ECO:0000313" key="2">
    <source>
        <dbReference type="EMBL" id="TFB80275.1"/>
    </source>
</evidence>
<dbReference type="RefSeq" id="WP_104096138.1">
    <property type="nucleotide sequence ID" value="NZ_JACHBP010000001.1"/>
</dbReference>
<dbReference type="Proteomes" id="UP000298488">
    <property type="component" value="Unassembled WGS sequence"/>
</dbReference>
<evidence type="ECO:0000313" key="3">
    <source>
        <dbReference type="Proteomes" id="UP000298488"/>
    </source>
</evidence>
<dbReference type="AlphaFoldDB" id="A0A4R8VC74"/>
<sequence length="146" mass="16163">MTRTPISRSAREGYRKVVELDNYIADALGPDLMNLVYLRASFLNGCNYCVDSHSTDLRTGGMPERKIVSVSTWEESTFFTERERLALELTDDVTDIAGGVSDDLWARAEAEFGEKGLGDLILAIGTIAIWNRIGISTHLPTPPLEN</sequence>
<dbReference type="InterPro" id="IPR004675">
    <property type="entry name" value="AhpD_core"/>
</dbReference>
<protein>
    <submittedName>
        <fullName evidence="2">Carboxymuconolactone decarboxylase family protein</fullName>
    </submittedName>
</protein>
<accession>A0A4R8VC74</accession>
<proteinExistence type="predicted"/>
<dbReference type="SUPFAM" id="SSF69118">
    <property type="entry name" value="AhpD-like"/>
    <property type="match status" value="1"/>
</dbReference>
<dbReference type="InterPro" id="IPR003779">
    <property type="entry name" value="CMD-like"/>
</dbReference>
<dbReference type="EMBL" id="SOFI01000003">
    <property type="protein sequence ID" value="TFB80275.1"/>
    <property type="molecule type" value="Genomic_DNA"/>
</dbReference>
<dbReference type="PANTHER" id="PTHR34846:SF10">
    <property type="entry name" value="CYTOPLASMIC PROTEIN"/>
    <property type="match status" value="1"/>
</dbReference>
<dbReference type="GO" id="GO:0051920">
    <property type="term" value="F:peroxiredoxin activity"/>
    <property type="evidence" value="ECO:0007669"/>
    <property type="project" value="InterPro"/>
</dbReference>
<gene>
    <name evidence="2" type="ORF">E3N84_09680</name>
</gene>
<comment type="caution">
    <text evidence="2">The sequence shown here is derived from an EMBL/GenBank/DDBJ whole genome shotgun (WGS) entry which is preliminary data.</text>
</comment>
<dbReference type="OrthoDB" id="9801997at2"/>
<dbReference type="InterPro" id="IPR029032">
    <property type="entry name" value="AhpD-like"/>
</dbReference>
<dbReference type="NCBIfam" id="TIGR00778">
    <property type="entry name" value="ahpD_dom"/>
    <property type="match status" value="1"/>
</dbReference>
<evidence type="ECO:0000259" key="1">
    <source>
        <dbReference type="Pfam" id="PF02627"/>
    </source>
</evidence>
<dbReference type="Gene3D" id="1.20.1290.10">
    <property type="entry name" value="AhpD-like"/>
    <property type="match status" value="1"/>
</dbReference>
<feature type="domain" description="Carboxymuconolactone decarboxylase-like" evidence="1">
    <location>
        <begin position="14"/>
        <end position="91"/>
    </location>
</feature>
<name>A0A4R8VC74_9MICO</name>
<organism evidence="2 3">
    <name type="scientific">Terrimesophilobacter mesophilus</name>
    <dbReference type="NCBI Taxonomy" id="433647"/>
    <lineage>
        <taxon>Bacteria</taxon>
        <taxon>Bacillati</taxon>
        <taxon>Actinomycetota</taxon>
        <taxon>Actinomycetes</taxon>
        <taxon>Micrococcales</taxon>
        <taxon>Microbacteriaceae</taxon>
        <taxon>Terrimesophilobacter</taxon>
    </lineage>
</organism>
<reference evidence="2 3" key="1">
    <citation type="submission" date="2019-03" db="EMBL/GenBank/DDBJ databases">
        <title>Genomics of glacier-inhabiting Cryobacterium strains.</title>
        <authorList>
            <person name="Liu Q."/>
            <person name="Xin Y.-H."/>
        </authorList>
    </citation>
    <scope>NUCLEOTIDE SEQUENCE [LARGE SCALE GENOMIC DNA]</scope>
    <source>
        <strain evidence="2 3">CGMCC 1.10440</strain>
    </source>
</reference>
<keyword evidence="3" id="KW-1185">Reference proteome</keyword>
<dbReference type="Pfam" id="PF02627">
    <property type="entry name" value="CMD"/>
    <property type="match status" value="1"/>
</dbReference>
<dbReference type="PANTHER" id="PTHR34846">
    <property type="entry name" value="4-CARBOXYMUCONOLACTONE DECARBOXYLASE FAMILY PROTEIN (AFU_ORTHOLOGUE AFUA_6G11590)"/>
    <property type="match status" value="1"/>
</dbReference>